<feature type="domain" description="CCHC-type" evidence="3">
    <location>
        <begin position="213"/>
        <end position="226"/>
    </location>
</feature>
<dbReference type="Pfam" id="PF14392">
    <property type="entry name" value="zf-CCHC_4"/>
    <property type="match status" value="1"/>
</dbReference>
<dbReference type="InterPro" id="IPR025836">
    <property type="entry name" value="Zn_knuckle_CX2CX4HX4C"/>
</dbReference>
<gene>
    <name evidence="4" type="ORF">F8388_020935</name>
</gene>
<dbReference type="InterPro" id="IPR001878">
    <property type="entry name" value="Znf_CCHC"/>
</dbReference>
<protein>
    <recommendedName>
        <fullName evidence="3">CCHC-type domain-containing protein</fullName>
    </recommendedName>
</protein>
<sequence>MELISANNSAINDNGKCYSRVETTIKLTPCASSLQALSSLCLVGRVIAPMIVNEATVLEMVAKTWKFKVNVASMYESTNNQNCFELGFARPEDRAWALDNGPWRVRGYSLILRAWSPRNDFSDILDSMIIWIQIHNLPRDYFSVNNGNILGGKAGKVIKVELDEGKPALWKKFLRVLIKMDVNHPLFSGCYFELEKGGHRWIQFKYERVGIFCYNCGMLGHQRRGCSLSSPVTVANDLGVPFPMFGPWLSTESTYLDVFAGANSFSPSLSASSRPGRDGKRTVALTTSMDELGRNSVRLNRMVRESKRPVIATGRRFARGKLANQMAWVPKHNTVPSTTGLAKLGNKGGFGEDEKVKGTLNFPKVGLNHVDYPLVLDKEVGDGLGLQEDVIGPAFSSTGPVSLQPINTRRTNINSGPCERNGPFEHHVTPPLAREPSSLSKKKLGEKVLSQAVETLQVSGPVAKDINLMSINTHNGNLGVGPSKTISNESSICGQEANVDHDESLALSNFFQAQDTLLQELKNFGNLDLYEIKAIGGDIGVPPSSEVNDRTTLFKKRKFDGASASLCSRPWKLLRPHPWAIRDFPWDTEDQANANYTVEDEPSEDISLSNSDFGSDMWKTKGKNILIPKCPTLENRFISTNTTDPYGQNISFHRRCRFPLTLQLMKSGR</sequence>
<accession>A0A7J6FKP5</accession>
<evidence type="ECO:0000313" key="5">
    <source>
        <dbReference type="Proteomes" id="UP000525078"/>
    </source>
</evidence>
<dbReference type="GO" id="GO:0003676">
    <property type="term" value="F:nucleic acid binding"/>
    <property type="evidence" value="ECO:0007669"/>
    <property type="project" value="InterPro"/>
</dbReference>
<dbReference type="PANTHER" id="PTHR31286:SF167">
    <property type="entry name" value="OS09G0268800 PROTEIN"/>
    <property type="match status" value="1"/>
</dbReference>
<comment type="caution">
    <text evidence="4">The sequence shown here is derived from an EMBL/GenBank/DDBJ whole genome shotgun (WGS) entry which is preliminary data.</text>
</comment>
<organism evidence="4 5">
    <name type="scientific">Cannabis sativa</name>
    <name type="common">Hemp</name>
    <name type="synonym">Marijuana</name>
    <dbReference type="NCBI Taxonomy" id="3483"/>
    <lineage>
        <taxon>Eukaryota</taxon>
        <taxon>Viridiplantae</taxon>
        <taxon>Streptophyta</taxon>
        <taxon>Embryophyta</taxon>
        <taxon>Tracheophyta</taxon>
        <taxon>Spermatophyta</taxon>
        <taxon>Magnoliopsida</taxon>
        <taxon>eudicotyledons</taxon>
        <taxon>Gunneridae</taxon>
        <taxon>Pentapetalae</taxon>
        <taxon>rosids</taxon>
        <taxon>fabids</taxon>
        <taxon>Rosales</taxon>
        <taxon>Cannabaceae</taxon>
        <taxon>Cannabis</taxon>
    </lineage>
</organism>
<keyword evidence="1" id="KW-0479">Metal-binding</keyword>
<dbReference type="PANTHER" id="PTHR31286">
    <property type="entry name" value="GLYCINE-RICH CELL WALL STRUCTURAL PROTEIN 1.8-LIKE"/>
    <property type="match status" value="1"/>
</dbReference>
<dbReference type="Pfam" id="PF14111">
    <property type="entry name" value="DUF4283"/>
    <property type="match status" value="1"/>
</dbReference>
<dbReference type="Proteomes" id="UP000525078">
    <property type="component" value="Unassembled WGS sequence"/>
</dbReference>
<keyword evidence="1" id="KW-0862">Zinc</keyword>
<dbReference type="InterPro" id="IPR040256">
    <property type="entry name" value="At4g02000-like"/>
</dbReference>
<dbReference type="PROSITE" id="PS50158">
    <property type="entry name" value="ZF_CCHC"/>
    <property type="match status" value="1"/>
</dbReference>
<dbReference type="EMBL" id="JAATIP010000113">
    <property type="protein sequence ID" value="KAF4371208.1"/>
    <property type="molecule type" value="Genomic_DNA"/>
</dbReference>
<feature type="region of interest" description="Disordered" evidence="2">
    <location>
        <begin position="418"/>
        <end position="441"/>
    </location>
</feature>
<dbReference type="GO" id="GO:0008270">
    <property type="term" value="F:zinc ion binding"/>
    <property type="evidence" value="ECO:0007669"/>
    <property type="project" value="UniProtKB-KW"/>
</dbReference>
<name>A0A7J6FKP5_CANSA</name>
<dbReference type="InterPro" id="IPR025558">
    <property type="entry name" value="DUF4283"/>
</dbReference>
<dbReference type="AlphaFoldDB" id="A0A7J6FKP5"/>
<proteinExistence type="predicted"/>
<evidence type="ECO:0000256" key="2">
    <source>
        <dbReference type="SAM" id="MobiDB-lite"/>
    </source>
</evidence>
<evidence type="ECO:0000313" key="4">
    <source>
        <dbReference type="EMBL" id="KAF4371208.1"/>
    </source>
</evidence>
<reference evidence="4 5" key="1">
    <citation type="journal article" date="2020" name="bioRxiv">
        <title>Sequence and annotation of 42 cannabis genomes reveals extensive copy number variation in cannabinoid synthesis and pathogen resistance genes.</title>
        <authorList>
            <person name="Mckernan K.J."/>
            <person name="Helbert Y."/>
            <person name="Kane L.T."/>
            <person name="Ebling H."/>
            <person name="Zhang L."/>
            <person name="Liu B."/>
            <person name="Eaton Z."/>
            <person name="Mclaughlin S."/>
            <person name="Kingan S."/>
            <person name="Baybayan P."/>
            <person name="Concepcion G."/>
            <person name="Jordan M."/>
            <person name="Riva A."/>
            <person name="Barbazuk W."/>
            <person name="Harkins T."/>
        </authorList>
    </citation>
    <scope>NUCLEOTIDE SEQUENCE [LARGE SCALE GENOMIC DNA]</scope>
    <source>
        <strain evidence="5">cv. Jamaican Lion 4</strain>
        <tissue evidence="4">Leaf</tissue>
    </source>
</reference>
<evidence type="ECO:0000256" key="1">
    <source>
        <dbReference type="PROSITE-ProRule" id="PRU00047"/>
    </source>
</evidence>
<evidence type="ECO:0000259" key="3">
    <source>
        <dbReference type="PROSITE" id="PS50158"/>
    </source>
</evidence>
<keyword evidence="1" id="KW-0863">Zinc-finger</keyword>